<accession>A0A0M0JKE3</accession>
<name>A0A0M0JKE3_9EUKA</name>
<organism evidence="1 2">
    <name type="scientific">Chrysochromulina tobinii</name>
    <dbReference type="NCBI Taxonomy" id="1460289"/>
    <lineage>
        <taxon>Eukaryota</taxon>
        <taxon>Haptista</taxon>
        <taxon>Haptophyta</taxon>
        <taxon>Prymnesiophyceae</taxon>
        <taxon>Prymnesiales</taxon>
        <taxon>Chrysochromulinaceae</taxon>
        <taxon>Chrysochromulina</taxon>
    </lineage>
</organism>
<evidence type="ECO:0000313" key="1">
    <source>
        <dbReference type="EMBL" id="KOO26733.1"/>
    </source>
</evidence>
<dbReference type="Pfam" id="PF03663">
    <property type="entry name" value="Glyco_hydro_76"/>
    <property type="match status" value="1"/>
</dbReference>
<evidence type="ECO:0000313" key="2">
    <source>
        <dbReference type="Proteomes" id="UP000037460"/>
    </source>
</evidence>
<reference evidence="2" key="1">
    <citation type="journal article" date="2015" name="PLoS Genet.">
        <title>Genome Sequence and Transcriptome Analyses of Chrysochromulina tobin: Metabolic Tools for Enhanced Algal Fitness in the Prominent Order Prymnesiales (Haptophyceae).</title>
        <authorList>
            <person name="Hovde B.T."/>
            <person name="Deodato C.R."/>
            <person name="Hunsperger H.M."/>
            <person name="Ryken S.A."/>
            <person name="Yost W."/>
            <person name="Jha R.K."/>
            <person name="Patterson J."/>
            <person name="Monnat R.J. Jr."/>
            <person name="Barlow S.B."/>
            <person name="Starkenburg S.R."/>
            <person name="Cattolico R.A."/>
        </authorList>
    </citation>
    <scope>NUCLEOTIDE SEQUENCE</scope>
    <source>
        <strain evidence="2">CCMP291</strain>
    </source>
</reference>
<dbReference type="AlphaFoldDB" id="A0A0M0JKE3"/>
<sequence length="198" mass="21312">MATRVWGWLSGSGLVRSDGLVADSTQCNKPTYEPSCYANISWATYSYNTGVVISALTELYRNTKNGTYLAAASTMAQAAVTSSAFLDPSGAIREGCNCGQSGQQCCESCGAPFPACGDGVEFRGPYVRGLSDLYQVEPLPQIKELIQRSLRGALAYECTSSWQLGPHWYDFDEWTPTTSSQIPALELFAANCAVLIAT</sequence>
<keyword evidence="2" id="KW-1185">Reference proteome</keyword>
<dbReference type="InterPro" id="IPR008928">
    <property type="entry name" value="6-hairpin_glycosidase_sf"/>
</dbReference>
<dbReference type="EMBL" id="JWZX01002812">
    <property type="protein sequence ID" value="KOO26733.1"/>
    <property type="molecule type" value="Genomic_DNA"/>
</dbReference>
<comment type="caution">
    <text evidence="1">The sequence shown here is derived from an EMBL/GenBank/DDBJ whole genome shotgun (WGS) entry which is preliminary data.</text>
</comment>
<dbReference type="PANTHER" id="PTHR47791:SF1">
    <property type="entry name" value="ENDO MANNANASE, GH76 FAMILY (EUROFUNG)"/>
    <property type="match status" value="1"/>
</dbReference>
<gene>
    <name evidence="1" type="ORF">Ctob_012295</name>
</gene>
<dbReference type="GO" id="GO:0005975">
    <property type="term" value="P:carbohydrate metabolic process"/>
    <property type="evidence" value="ECO:0007669"/>
    <property type="project" value="InterPro"/>
</dbReference>
<dbReference type="Proteomes" id="UP000037460">
    <property type="component" value="Unassembled WGS sequence"/>
</dbReference>
<protein>
    <submittedName>
        <fullName evidence="1">Coagulation factor 5 8 type domain protein</fullName>
    </submittedName>
</protein>
<dbReference type="PANTHER" id="PTHR47791">
    <property type="entry name" value="MEIOTICALLY UP-REGULATED GENE 191 PROTEIN"/>
    <property type="match status" value="1"/>
</dbReference>
<dbReference type="InterPro" id="IPR005198">
    <property type="entry name" value="Glyco_hydro_76"/>
</dbReference>
<dbReference type="SUPFAM" id="SSF48208">
    <property type="entry name" value="Six-hairpin glycosidases"/>
    <property type="match status" value="1"/>
</dbReference>
<dbReference type="Gene3D" id="1.50.10.20">
    <property type="match status" value="1"/>
</dbReference>
<proteinExistence type="predicted"/>
<dbReference type="OrthoDB" id="9984024at2759"/>
<dbReference type="InterPro" id="IPR053169">
    <property type="entry name" value="MUG_Protein"/>
</dbReference>